<sequence length="86" mass="10248">MSFELTDDMTVLEMMVGWEVYQIKRLHSKNTKDGDWPSESEIEQEAKDRINEMSNVQLLEQMQFVLDERKEQRAKRTQQPLNKAES</sequence>
<accession>A0A249Y269</accession>
<name>A0A249Y269_9CAUD</name>
<evidence type="ECO:0000313" key="1">
    <source>
        <dbReference type="EMBL" id="ASZ78773.1"/>
    </source>
</evidence>
<organism evidence="1 2">
    <name type="scientific">Serratia phage 2050H1</name>
    <dbReference type="NCBI Taxonomy" id="2024250"/>
    <lineage>
        <taxon>Viruses</taxon>
        <taxon>Duplodnaviria</taxon>
        <taxon>Heunggongvirae</taxon>
        <taxon>Uroviricota</taxon>
        <taxon>Caudoviricetes</taxon>
        <taxon>Pantevenvirales</taxon>
        <taxon>Ackermannviridae</taxon>
        <taxon>Miltonvirus</taxon>
        <taxon>Miltonvirus MAM1</taxon>
    </lineage>
</organism>
<protein>
    <submittedName>
        <fullName evidence="1">Uncharacterized protein</fullName>
    </submittedName>
</protein>
<dbReference type="EMBL" id="MF285619">
    <property type="protein sequence ID" value="ASZ78773.1"/>
    <property type="molecule type" value="Genomic_DNA"/>
</dbReference>
<proteinExistence type="predicted"/>
<evidence type="ECO:0000313" key="2">
    <source>
        <dbReference type="Proteomes" id="UP000224362"/>
    </source>
</evidence>
<dbReference type="Proteomes" id="UP000224362">
    <property type="component" value="Segment"/>
</dbReference>
<reference evidence="1 2" key="1">
    <citation type="submission" date="2017-06" db="EMBL/GenBank/DDBJ databases">
        <authorList>
            <person name="Kim H.J."/>
            <person name="Triplett B.A."/>
        </authorList>
    </citation>
    <scope>NUCLEOTIDE SEQUENCE [LARGE SCALE GENOMIC DNA]</scope>
</reference>
<gene>
    <name evidence="1" type="ORF">2050H1_007</name>
</gene>